<accession>A0A812WBL8</accession>
<feature type="domain" description="Calpain catalytic" evidence="7">
    <location>
        <begin position="75"/>
        <end position="381"/>
    </location>
</feature>
<evidence type="ECO:0000256" key="6">
    <source>
        <dbReference type="PROSITE-ProRule" id="PRU00239"/>
    </source>
</evidence>
<evidence type="ECO:0000256" key="4">
    <source>
        <dbReference type="ARBA" id="ARBA00022807"/>
    </source>
</evidence>
<organism evidence="8 9">
    <name type="scientific">Symbiodinium pilosum</name>
    <name type="common">Dinoflagellate</name>
    <dbReference type="NCBI Taxonomy" id="2952"/>
    <lineage>
        <taxon>Eukaryota</taxon>
        <taxon>Sar</taxon>
        <taxon>Alveolata</taxon>
        <taxon>Dinophyceae</taxon>
        <taxon>Suessiales</taxon>
        <taxon>Symbiodiniaceae</taxon>
        <taxon>Symbiodinium</taxon>
    </lineage>
</organism>
<dbReference type="SUPFAM" id="SSF54001">
    <property type="entry name" value="Cysteine proteinases"/>
    <property type="match status" value="1"/>
</dbReference>
<evidence type="ECO:0000256" key="5">
    <source>
        <dbReference type="PIRSR" id="PIRSR622684-1"/>
    </source>
</evidence>
<keyword evidence="3 6" id="KW-0378">Hydrolase</keyword>
<comment type="similarity">
    <text evidence="1">Belongs to the peptidase C2 family.</text>
</comment>
<evidence type="ECO:0000256" key="2">
    <source>
        <dbReference type="ARBA" id="ARBA00022670"/>
    </source>
</evidence>
<dbReference type="PANTHER" id="PTHR10183">
    <property type="entry name" value="CALPAIN"/>
    <property type="match status" value="1"/>
</dbReference>
<evidence type="ECO:0000313" key="9">
    <source>
        <dbReference type="Proteomes" id="UP000649617"/>
    </source>
</evidence>
<name>A0A812WBL8_SYMPI</name>
<keyword evidence="4 6" id="KW-0788">Thiol protease</keyword>
<dbReference type="PRINTS" id="PR00704">
    <property type="entry name" value="CALPAIN"/>
</dbReference>
<dbReference type="InterPro" id="IPR022684">
    <property type="entry name" value="Calpain_cysteine_protease"/>
</dbReference>
<dbReference type="Pfam" id="PF00648">
    <property type="entry name" value="Peptidase_C2"/>
    <property type="match status" value="1"/>
</dbReference>
<proteinExistence type="inferred from homology"/>
<dbReference type="GO" id="GO:0004198">
    <property type="term" value="F:calcium-dependent cysteine-type endopeptidase activity"/>
    <property type="evidence" value="ECO:0007669"/>
    <property type="project" value="InterPro"/>
</dbReference>
<feature type="active site" evidence="5 6">
    <location>
        <position position="322"/>
    </location>
</feature>
<dbReference type="InterPro" id="IPR001300">
    <property type="entry name" value="Peptidase_C2_calpain_cat"/>
</dbReference>
<comment type="caution">
    <text evidence="8">The sequence shown here is derived from an EMBL/GenBank/DDBJ whole genome shotgun (WGS) entry which is preliminary data.</text>
</comment>
<feature type="active site" evidence="5 6">
    <location>
        <position position="104"/>
    </location>
</feature>
<evidence type="ECO:0000256" key="1">
    <source>
        <dbReference type="ARBA" id="ARBA00007623"/>
    </source>
</evidence>
<dbReference type="AlphaFoldDB" id="A0A812WBL8"/>
<feature type="active site" evidence="5 6">
    <location>
        <position position="299"/>
    </location>
</feature>
<reference evidence="8" key="1">
    <citation type="submission" date="2021-02" db="EMBL/GenBank/DDBJ databases">
        <authorList>
            <person name="Dougan E. K."/>
            <person name="Rhodes N."/>
            <person name="Thang M."/>
            <person name="Chan C."/>
        </authorList>
    </citation>
    <scope>NUCLEOTIDE SEQUENCE</scope>
</reference>
<evidence type="ECO:0000259" key="7">
    <source>
        <dbReference type="PROSITE" id="PS50203"/>
    </source>
</evidence>
<dbReference type="GO" id="GO:0006508">
    <property type="term" value="P:proteolysis"/>
    <property type="evidence" value="ECO:0007669"/>
    <property type="project" value="UniProtKB-KW"/>
</dbReference>
<gene>
    <name evidence="8" type="primary">DEK1</name>
    <name evidence="8" type="ORF">SPIL2461_LOCUS18152</name>
</gene>
<evidence type="ECO:0000256" key="3">
    <source>
        <dbReference type="ARBA" id="ARBA00022801"/>
    </source>
</evidence>
<dbReference type="Gene3D" id="3.90.70.10">
    <property type="entry name" value="Cysteine proteinases"/>
    <property type="match status" value="1"/>
</dbReference>
<dbReference type="PROSITE" id="PS00139">
    <property type="entry name" value="THIOL_PROTEASE_CYS"/>
    <property type="match status" value="1"/>
</dbReference>
<dbReference type="PANTHER" id="PTHR10183:SF379">
    <property type="entry name" value="CALPAIN-5"/>
    <property type="match status" value="1"/>
</dbReference>
<dbReference type="InterPro" id="IPR000169">
    <property type="entry name" value="Pept_cys_AS"/>
</dbReference>
<dbReference type="GO" id="GO:0005737">
    <property type="term" value="C:cytoplasm"/>
    <property type="evidence" value="ECO:0007669"/>
    <property type="project" value="TreeGrafter"/>
</dbReference>
<sequence length="396" mass="44866">MTGWKEEEQKYKLIKRRPDVRVHFETGKSEDFTFVQASYLALKHHKDIQAIFRRDAHTDQMTFRKQKLEAHHPGRLQGLCDMPGIKLLGEIHPNDIRQGKVGDCWLLSAISALSEFPGAVSKLFNKTGNMLQLRDLPADEPRMYTVTLYDPKTLDPVDTEVDERLCVQTDGSLLGARPGLNGSLWPCYVEKAVAILCGGWDEIVGGDCCKGWRMLTGCNDLYEFRGMSKMWRCLRSTVSQTMVESDWPDVGGGGSAGSRCNEAEMFERMCVWDAEDFIMGAATEGSSDRNLKDGIVDNHGYTVISCLQRVAGTEHDLIKIRNPWGKTEFTKGVWRDGGPGWRQNPKVFETCKPDTANDGVFWMSRDEFFQYFKTFYLCAKSMTDFKQVAREAQTAM</sequence>
<dbReference type="EMBL" id="CAJNIZ010043637">
    <property type="protein sequence ID" value="CAE7664827.1"/>
    <property type="molecule type" value="Genomic_DNA"/>
</dbReference>
<evidence type="ECO:0000313" key="8">
    <source>
        <dbReference type="EMBL" id="CAE7664827.1"/>
    </source>
</evidence>
<dbReference type="SMART" id="SM00230">
    <property type="entry name" value="CysPc"/>
    <property type="match status" value="1"/>
</dbReference>
<protein>
    <submittedName>
        <fullName evidence="8">DEK1 protein</fullName>
    </submittedName>
</protein>
<keyword evidence="2 6" id="KW-0645">Protease</keyword>
<dbReference type="InterPro" id="IPR038765">
    <property type="entry name" value="Papain-like_cys_pep_sf"/>
</dbReference>
<dbReference type="OrthoDB" id="424753at2759"/>
<dbReference type="Proteomes" id="UP000649617">
    <property type="component" value="Unassembled WGS sequence"/>
</dbReference>
<keyword evidence="9" id="KW-1185">Reference proteome</keyword>
<dbReference type="PROSITE" id="PS50203">
    <property type="entry name" value="CALPAIN_CAT"/>
    <property type="match status" value="1"/>
</dbReference>